<keyword evidence="8" id="KW-1185">Reference proteome</keyword>
<dbReference type="InterPro" id="IPR013525">
    <property type="entry name" value="ABC2_TM"/>
</dbReference>
<comment type="caution">
    <text evidence="7">The sequence shown here is derived from an EMBL/GenBank/DDBJ whole genome shotgun (WGS) entry which is preliminary data.</text>
</comment>
<evidence type="ECO:0000313" key="8">
    <source>
        <dbReference type="Proteomes" id="UP000265341"/>
    </source>
</evidence>
<proteinExistence type="predicted"/>
<evidence type="ECO:0000259" key="6">
    <source>
        <dbReference type="Pfam" id="PF01061"/>
    </source>
</evidence>
<feature type="transmembrane region" description="Helical" evidence="5">
    <location>
        <begin position="153"/>
        <end position="174"/>
    </location>
</feature>
<dbReference type="GO" id="GO:0140359">
    <property type="term" value="F:ABC-type transporter activity"/>
    <property type="evidence" value="ECO:0007669"/>
    <property type="project" value="InterPro"/>
</dbReference>
<feature type="transmembrane region" description="Helical" evidence="5">
    <location>
        <begin position="129"/>
        <end position="147"/>
    </location>
</feature>
<sequence>MQADPSPTFRLEAPAHASGPLKALRDFAWLLRAELFVLRETWFWYFVQSSFVSVSYFVFLWLLVGRQAQADVSYLVVGSLVMGLSFGGMLSLGQHLGFLKEVSAFDYYAALPISKAAFVAAVTTRGTLLALPAAAVTALLAAAFFGVSLPPVAVPILLLSAYAMSGFGAVIGFWSPSAQVASLLTQILQTVIVFFAPVYYPPAALPDPLRVVAHLWPTTHAATALHAAISGHTGPALYAPVLVLAAFCAVSLVLIPLRLDWRARR</sequence>
<dbReference type="Pfam" id="PF01061">
    <property type="entry name" value="ABC2_membrane"/>
    <property type="match status" value="1"/>
</dbReference>
<name>A0A399EL16_9DEIN</name>
<feature type="transmembrane region" description="Helical" evidence="5">
    <location>
        <begin position="72"/>
        <end position="93"/>
    </location>
</feature>
<dbReference type="PANTHER" id="PTHR43229:SF3">
    <property type="entry name" value="ABC-TYPE MULTIDRUG TRANSPORT SYSTEM, PERMEASE COMPONENT"/>
    <property type="match status" value="1"/>
</dbReference>
<dbReference type="OrthoDB" id="163141at2"/>
<feature type="transmembrane region" description="Helical" evidence="5">
    <location>
        <begin position="105"/>
        <end position="122"/>
    </location>
</feature>
<evidence type="ECO:0000313" key="7">
    <source>
        <dbReference type="EMBL" id="RIH84090.1"/>
    </source>
</evidence>
<keyword evidence="4 5" id="KW-0472">Membrane</keyword>
<feature type="transmembrane region" description="Helical" evidence="5">
    <location>
        <begin position="237"/>
        <end position="257"/>
    </location>
</feature>
<keyword evidence="2 5" id="KW-0812">Transmembrane</keyword>
<evidence type="ECO:0000256" key="4">
    <source>
        <dbReference type="ARBA" id="ARBA00023136"/>
    </source>
</evidence>
<evidence type="ECO:0000256" key="3">
    <source>
        <dbReference type="ARBA" id="ARBA00022989"/>
    </source>
</evidence>
<protein>
    <submittedName>
        <fullName evidence="7">ABC-2 type transporter</fullName>
    </submittedName>
</protein>
<keyword evidence="3 5" id="KW-1133">Transmembrane helix</keyword>
<accession>A0A399EL16</accession>
<dbReference type="RefSeq" id="WP_147371669.1">
    <property type="nucleotide sequence ID" value="NZ_QWLA01000063.1"/>
</dbReference>
<evidence type="ECO:0000256" key="2">
    <source>
        <dbReference type="ARBA" id="ARBA00022692"/>
    </source>
</evidence>
<evidence type="ECO:0000256" key="1">
    <source>
        <dbReference type="ARBA" id="ARBA00004141"/>
    </source>
</evidence>
<evidence type="ECO:0000256" key="5">
    <source>
        <dbReference type="SAM" id="Phobius"/>
    </source>
</evidence>
<dbReference type="Proteomes" id="UP000265341">
    <property type="component" value="Unassembled WGS sequence"/>
</dbReference>
<feature type="domain" description="ABC-2 type transporter transmembrane" evidence="6">
    <location>
        <begin position="27"/>
        <end position="227"/>
    </location>
</feature>
<dbReference type="InterPro" id="IPR051784">
    <property type="entry name" value="Nod_factor_ABC_transporter"/>
</dbReference>
<organism evidence="7 8">
    <name type="scientific">Calidithermus roseus</name>
    <dbReference type="NCBI Taxonomy" id="1644118"/>
    <lineage>
        <taxon>Bacteria</taxon>
        <taxon>Thermotogati</taxon>
        <taxon>Deinococcota</taxon>
        <taxon>Deinococci</taxon>
        <taxon>Thermales</taxon>
        <taxon>Thermaceae</taxon>
        <taxon>Calidithermus</taxon>
    </lineage>
</organism>
<gene>
    <name evidence="7" type="ORF">Mrose_02766</name>
</gene>
<dbReference type="GO" id="GO:0016020">
    <property type="term" value="C:membrane"/>
    <property type="evidence" value="ECO:0007669"/>
    <property type="project" value="UniProtKB-SubCell"/>
</dbReference>
<dbReference type="EMBL" id="QWLA01000063">
    <property type="protein sequence ID" value="RIH84090.1"/>
    <property type="molecule type" value="Genomic_DNA"/>
</dbReference>
<comment type="subcellular location">
    <subcellularLocation>
        <location evidence="1">Membrane</location>
        <topology evidence="1">Multi-pass membrane protein</topology>
    </subcellularLocation>
</comment>
<feature type="transmembrane region" description="Helical" evidence="5">
    <location>
        <begin position="181"/>
        <end position="200"/>
    </location>
</feature>
<reference evidence="7 8" key="1">
    <citation type="submission" date="2018-08" db="EMBL/GenBank/DDBJ databases">
        <title>Meiothermus roseus NBRC 110900 genome sequencing project.</title>
        <authorList>
            <person name="Da Costa M.S."/>
            <person name="Albuquerque L."/>
            <person name="Raposo P."/>
            <person name="Froufe H.J.C."/>
            <person name="Barroso C.S."/>
            <person name="Egas C."/>
        </authorList>
    </citation>
    <scope>NUCLEOTIDE SEQUENCE [LARGE SCALE GENOMIC DNA]</scope>
    <source>
        <strain evidence="7 8">NBRC 110900</strain>
    </source>
</reference>
<dbReference type="PANTHER" id="PTHR43229">
    <property type="entry name" value="NODULATION PROTEIN J"/>
    <property type="match status" value="1"/>
</dbReference>
<dbReference type="AlphaFoldDB" id="A0A399EL16"/>
<feature type="transmembrane region" description="Helical" evidence="5">
    <location>
        <begin position="42"/>
        <end position="65"/>
    </location>
</feature>